<keyword evidence="2" id="KW-1185">Reference proteome</keyword>
<dbReference type="EMBL" id="BPLQ01009039">
    <property type="protein sequence ID" value="GIY41242.1"/>
    <property type="molecule type" value="Genomic_DNA"/>
</dbReference>
<evidence type="ECO:0000313" key="2">
    <source>
        <dbReference type="Proteomes" id="UP001054837"/>
    </source>
</evidence>
<dbReference type="AlphaFoldDB" id="A0AAV4T745"/>
<evidence type="ECO:0000313" key="1">
    <source>
        <dbReference type="EMBL" id="GIY41242.1"/>
    </source>
</evidence>
<organism evidence="1 2">
    <name type="scientific">Caerostris darwini</name>
    <dbReference type="NCBI Taxonomy" id="1538125"/>
    <lineage>
        <taxon>Eukaryota</taxon>
        <taxon>Metazoa</taxon>
        <taxon>Ecdysozoa</taxon>
        <taxon>Arthropoda</taxon>
        <taxon>Chelicerata</taxon>
        <taxon>Arachnida</taxon>
        <taxon>Araneae</taxon>
        <taxon>Araneomorphae</taxon>
        <taxon>Entelegynae</taxon>
        <taxon>Araneoidea</taxon>
        <taxon>Araneidae</taxon>
        <taxon>Caerostris</taxon>
    </lineage>
</organism>
<comment type="caution">
    <text evidence="1">The sequence shown here is derived from an EMBL/GenBank/DDBJ whole genome shotgun (WGS) entry which is preliminary data.</text>
</comment>
<dbReference type="Proteomes" id="UP001054837">
    <property type="component" value="Unassembled WGS sequence"/>
</dbReference>
<name>A0AAV4T745_9ARAC</name>
<gene>
    <name evidence="1" type="ORF">CDAR_574161</name>
</gene>
<proteinExistence type="predicted"/>
<sequence length="148" mass="16894">MGKMYRIPNLNLAVQLNHSLGEYYASIATFCSIRASKDYLFWKHTWNCHHPFGVKLNIQVDSLEFALIPSMSSSSFRMINVVRRMLLDCDVITPYRSWSGEKLSPEYSAVSTPNEVKSSAMGKDVSGEWYGTQTEIPGSSRRRLMFNL</sequence>
<reference evidence="1 2" key="1">
    <citation type="submission" date="2021-06" db="EMBL/GenBank/DDBJ databases">
        <title>Caerostris darwini draft genome.</title>
        <authorList>
            <person name="Kono N."/>
            <person name="Arakawa K."/>
        </authorList>
    </citation>
    <scope>NUCLEOTIDE SEQUENCE [LARGE SCALE GENOMIC DNA]</scope>
</reference>
<protein>
    <submittedName>
        <fullName evidence="1">Uncharacterized protein</fullName>
    </submittedName>
</protein>
<accession>A0AAV4T745</accession>